<feature type="repeat" description="NHL" evidence="2">
    <location>
        <begin position="330"/>
        <end position="373"/>
    </location>
</feature>
<dbReference type="Pfam" id="PF01436">
    <property type="entry name" value="NHL"/>
    <property type="match status" value="1"/>
</dbReference>
<comment type="caution">
    <text evidence="4">The sequence shown here is derived from an EMBL/GenBank/DDBJ whole genome shotgun (WGS) entry which is preliminary data.</text>
</comment>
<dbReference type="Pfam" id="PF17170">
    <property type="entry name" value="DUF5128"/>
    <property type="match status" value="1"/>
</dbReference>
<dbReference type="InterPro" id="IPR050952">
    <property type="entry name" value="TRIM-NHL_E3_ligases"/>
</dbReference>
<keyword evidence="3" id="KW-0812">Transmembrane</keyword>
<gene>
    <name evidence="4" type="ORF">KJB30_06525</name>
</gene>
<dbReference type="PANTHER" id="PTHR24104">
    <property type="entry name" value="E3 UBIQUITIN-PROTEIN LIGASE NHLRC1-RELATED"/>
    <property type="match status" value="1"/>
</dbReference>
<evidence type="ECO:0000256" key="1">
    <source>
        <dbReference type="ARBA" id="ARBA00022737"/>
    </source>
</evidence>
<keyword evidence="3" id="KW-0472">Membrane</keyword>
<feature type="transmembrane region" description="Helical" evidence="3">
    <location>
        <begin position="33"/>
        <end position="52"/>
    </location>
</feature>
<dbReference type="Gene3D" id="2.120.10.30">
    <property type="entry name" value="TolB, C-terminal domain"/>
    <property type="match status" value="3"/>
</dbReference>
<dbReference type="PROSITE" id="PS51125">
    <property type="entry name" value="NHL"/>
    <property type="match status" value="2"/>
</dbReference>
<dbReference type="EMBL" id="JAHDYS010000005">
    <property type="protein sequence ID" value="MBT1071429.1"/>
    <property type="molecule type" value="Genomic_DNA"/>
</dbReference>
<organism evidence="4 5">
    <name type="scientific">Pelotalea chapellei</name>
    <dbReference type="NCBI Taxonomy" id="44671"/>
    <lineage>
        <taxon>Bacteria</taxon>
        <taxon>Pseudomonadati</taxon>
        <taxon>Thermodesulfobacteriota</taxon>
        <taxon>Desulfuromonadia</taxon>
        <taxon>Geobacterales</taxon>
        <taxon>Geobacteraceae</taxon>
        <taxon>Pelotalea</taxon>
    </lineage>
</organism>
<keyword evidence="1" id="KW-0677">Repeat</keyword>
<protein>
    <submittedName>
        <fullName evidence="4">6-bladed beta-propeller</fullName>
    </submittedName>
</protein>
<keyword evidence="5" id="KW-1185">Reference proteome</keyword>
<dbReference type="RefSeq" id="WP_214297175.1">
    <property type="nucleotide sequence ID" value="NZ_JAHDYS010000005.1"/>
</dbReference>
<evidence type="ECO:0000313" key="4">
    <source>
        <dbReference type="EMBL" id="MBT1071429.1"/>
    </source>
</evidence>
<reference evidence="4 5" key="1">
    <citation type="submission" date="2021-05" db="EMBL/GenBank/DDBJ databases">
        <title>The draft genome of Geobacter chapellei DSM 13688.</title>
        <authorList>
            <person name="Xu Z."/>
            <person name="Masuda Y."/>
            <person name="Itoh H."/>
            <person name="Senoo K."/>
        </authorList>
    </citation>
    <scope>NUCLEOTIDE SEQUENCE [LARGE SCALE GENOMIC DNA]</scope>
    <source>
        <strain evidence="4 5">DSM 13688</strain>
    </source>
</reference>
<name>A0ABS5U6Y5_9BACT</name>
<accession>A0ABS5U6Y5</accession>
<sequence length="379" mass="42498">MQDVLGNGDWLWLVPMASGSQEYSMRRPLTHNWFVFRVLFLVLAAAFMSSCASSKLERSAWQDNRIEMIWPQAPETPRIKLVRIIQGPDDVVTEKGAVGRFFDLMLGDKNEYLGFFTPHCIAADGNGLIYVADPSLGVVHKYNLASREISYIVQAGTQRLGSPVGVVLDRQGNLYITDAQRAAIYKFTAEGLFQKELDTKGILQRPTGIAINSRGEKIVADTLANKVFVFSEDDQLKGELNGPDFKEAFNMPTYVAVDAFDSVYVTDSMNFTIRIFDSAGKYLRSQGQIGDSPGSFARPKGIALDSDRNLYVLDAIFGNFQMFNQQGQLLLYVSQEGSRPGELMLPSGIFIDRDDRIYIADTFNHRIQVYQYLKEKASK</sequence>
<dbReference type="PANTHER" id="PTHR24104:SF25">
    <property type="entry name" value="PROTEIN LIN-41"/>
    <property type="match status" value="1"/>
</dbReference>
<evidence type="ECO:0000256" key="3">
    <source>
        <dbReference type="SAM" id="Phobius"/>
    </source>
</evidence>
<dbReference type="InterPro" id="IPR011042">
    <property type="entry name" value="6-blade_b-propeller_TolB-like"/>
</dbReference>
<feature type="repeat" description="NHL" evidence="2">
    <location>
        <begin position="283"/>
        <end position="326"/>
    </location>
</feature>
<dbReference type="SUPFAM" id="SSF101898">
    <property type="entry name" value="NHL repeat"/>
    <property type="match status" value="1"/>
</dbReference>
<dbReference type="Proteomes" id="UP000784128">
    <property type="component" value="Unassembled WGS sequence"/>
</dbReference>
<evidence type="ECO:0000256" key="2">
    <source>
        <dbReference type="PROSITE-ProRule" id="PRU00504"/>
    </source>
</evidence>
<keyword evidence="3" id="KW-1133">Transmembrane helix</keyword>
<dbReference type="InterPro" id="IPR001258">
    <property type="entry name" value="NHL_repeat"/>
</dbReference>
<proteinExistence type="predicted"/>
<evidence type="ECO:0000313" key="5">
    <source>
        <dbReference type="Proteomes" id="UP000784128"/>
    </source>
</evidence>